<accession>A0A9N9RP52</accession>
<dbReference type="OrthoDB" id="275996at2759"/>
<dbReference type="Proteomes" id="UP001153620">
    <property type="component" value="Chromosome 1"/>
</dbReference>
<proteinExistence type="inferred from homology"/>
<dbReference type="EMBL" id="OU895877">
    <property type="protein sequence ID" value="CAG9800332.1"/>
    <property type="molecule type" value="Genomic_DNA"/>
</dbReference>
<feature type="domain" description="FAM91 C-terminal" evidence="4">
    <location>
        <begin position="415"/>
        <end position="691"/>
    </location>
</feature>
<name>A0A9N9RP52_9DIPT</name>
<dbReference type="PANTHER" id="PTHR28441">
    <property type="entry name" value="PROTEIN FAM91A1"/>
    <property type="match status" value="1"/>
</dbReference>
<evidence type="ECO:0000259" key="4">
    <source>
        <dbReference type="Pfam" id="PF14648"/>
    </source>
</evidence>
<organism evidence="5 6">
    <name type="scientific">Chironomus riparius</name>
    <dbReference type="NCBI Taxonomy" id="315576"/>
    <lineage>
        <taxon>Eukaryota</taxon>
        <taxon>Metazoa</taxon>
        <taxon>Ecdysozoa</taxon>
        <taxon>Arthropoda</taxon>
        <taxon>Hexapoda</taxon>
        <taxon>Insecta</taxon>
        <taxon>Pterygota</taxon>
        <taxon>Neoptera</taxon>
        <taxon>Endopterygota</taxon>
        <taxon>Diptera</taxon>
        <taxon>Nematocera</taxon>
        <taxon>Chironomoidea</taxon>
        <taxon>Chironomidae</taxon>
        <taxon>Chironominae</taxon>
        <taxon>Chironomus</taxon>
    </lineage>
</organism>
<keyword evidence="6" id="KW-1185">Reference proteome</keyword>
<evidence type="ECO:0000313" key="5">
    <source>
        <dbReference type="EMBL" id="CAG9800332.1"/>
    </source>
</evidence>
<gene>
    <name evidence="5" type="ORF">CHIRRI_LOCUS3277</name>
</gene>
<evidence type="ECO:0000259" key="3">
    <source>
        <dbReference type="Pfam" id="PF14647"/>
    </source>
</evidence>
<evidence type="ECO:0008006" key="7">
    <source>
        <dbReference type="Google" id="ProtNLM"/>
    </source>
</evidence>
<feature type="domain" description="FAM91 N-terminal" evidence="3">
    <location>
        <begin position="13"/>
        <end position="317"/>
    </location>
</feature>
<evidence type="ECO:0000313" key="6">
    <source>
        <dbReference type="Proteomes" id="UP001153620"/>
    </source>
</evidence>
<evidence type="ECO:0000256" key="1">
    <source>
        <dbReference type="ARBA" id="ARBA00010319"/>
    </source>
</evidence>
<protein>
    <recommendedName>
        <fullName evidence="7">Protein FAM91A1</fullName>
    </recommendedName>
</protein>
<feature type="compositionally biased region" description="Polar residues" evidence="2">
    <location>
        <begin position="351"/>
        <end position="365"/>
    </location>
</feature>
<comment type="similarity">
    <text evidence="1">Belongs to the FAM91 family.</text>
</comment>
<sequence>MASKLSTELDLSVRNKVLWQLLPIHLKQILNNSQKDYEKYVFNYSLKNQLRYRGNLVHKIFRNEMKYYELLIDKSIGTYNLFPYHLSDVVTKGLRITPFNFYIEVLAHLLKLDKSYDTLPNFTAADILRVLGIGRNEYLFILSEMKTKNTSKLFRKPNPYQFLPKFPSKITIDEWWRVEVGLVLEIDIKYVNDKERAVIDDLIDFGSQTAGTIDYNVVHSLYRKGLIYLDVPISGEDFISIPPLKNFIMNRVTGDYFESLCYKIFMTADEHMKISELAHLNQIDLDTVKHVISLFVRLGFARVKNTKEVQNVHESWRNRTLEDVERLQITPLNYHALLLDKDNEGFINPDFTASINNPQSSNKAPNSDGGTSSDGNTSDFSFLNNRKSSPDSSNEISSEIEDLSEKPAEKSPQIHEKRIGFLFDSTLTAFLMMGNLSPGLKNHAVTMFEVGKLCEESMDTFLTELEKVSLLDAEGEGEVSRYFAHAVILRSTIIALRRRFSTMDLIRVECLENLDQKTRDRMLEKKYKFIIAAAPLTITNSLNEMFSIPFYGQFYRSSEHSHFWSRLFYYHISGFGPPTLLLVKGTVLKNLPRLFLGYGKLLITIVQSDSYVINSESFKSLNDQLRQNHVLVQGYGIRQPGEVCYEAFPVDKTSPSRGQKEKSKNQKSIDKLMDVLNLKDVCGYITFLKTGVPDLGCEEFDIDVCLQRPKAKKPGKVVAVESTRPNTLPTISKDISLQDFQSPLDSTDIIMQLSSKTIIDGSLSMLKSPDENHFASTPKNTSPSNVYRSADCNDVLKSELAELNKSDNKKLDDDEKFIPRHMVSQSSIEIELVDDDSREKLDDVKEETSEYLGEEWTVLDINFGIPLFDVDVNTNICQYFVKHLATNDNLSKVQHINADMNDKFMKFITQCMYFDDENVRNIRISKLIPAPRINLAFENGKIVYWNGK</sequence>
<evidence type="ECO:0000256" key="2">
    <source>
        <dbReference type="SAM" id="MobiDB-lite"/>
    </source>
</evidence>
<dbReference type="Pfam" id="PF14647">
    <property type="entry name" value="FAM91_N"/>
    <property type="match status" value="1"/>
</dbReference>
<feature type="region of interest" description="Disordered" evidence="2">
    <location>
        <begin position="350"/>
        <end position="412"/>
    </location>
</feature>
<dbReference type="InterPro" id="IPR039199">
    <property type="entry name" value="FAM91"/>
</dbReference>
<feature type="compositionally biased region" description="Low complexity" evidence="2">
    <location>
        <begin position="366"/>
        <end position="382"/>
    </location>
</feature>
<reference evidence="5" key="1">
    <citation type="submission" date="2022-01" db="EMBL/GenBank/DDBJ databases">
        <authorList>
            <person name="King R."/>
        </authorList>
    </citation>
    <scope>NUCLEOTIDE SEQUENCE</scope>
</reference>
<reference evidence="5" key="2">
    <citation type="submission" date="2022-10" db="EMBL/GenBank/DDBJ databases">
        <authorList>
            <consortium name="ENA_rothamsted_submissions"/>
            <consortium name="culmorum"/>
            <person name="King R."/>
        </authorList>
    </citation>
    <scope>NUCLEOTIDE SEQUENCE</scope>
</reference>
<feature type="compositionally biased region" description="Basic and acidic residues" evidence="2">
    <location>
        <begin position="403"/>
        <end position="412"/>
    </location>
</feature>
<dbReference type="InterPro" id="IPR028097">
    <property type="entry name" value="FAM91_C_dom"/>
</dbReference>
<dbReference type="InterPro" id="IPR028091">
    <property type="entry name" value="FAM91_N_dom"/>
</dbReference>
<dbReference type="AlphaFoldDB" id="A0A9N9RP52"/>
<dbReference type="Pfam" id="PF14648">
    <property type="entry name" value="FAM91_C"/>
    <property type="match status" value="2"/>
</dbReference>
<feature type="domain" description="FAM91 C-terminal" evidence="4">
    <location>
        <begin position="813"/>
        <end position="942"/>
    </location>
</feature>
<dbReference type="PANTHER" id="PTHR28441:SF2">
    <property type="entry name" value="PROTEIN FAM91A1"/>
    <property type="match status" value="1"/>
</dbReference>